<evidence type="ECO:0000313" key="2">
    <source>
        <dbReference type="Proteomes" id="UP000008743"/>
    </source>
</evidence>
<dbReference type="EMBL" id="KE346374">
    <property type="protein sequence ID" value="KJE97436.1"/>
    <property type="molecule type" value="Genomic_DNA"/>
</dbReference>
<dbReference type="SUPFAM" id="SSF53474">
    <property type="entry name" value="alpha/beta-Hydrolases"/>
    <property type="match status" value="1"/>
</dbReference>
<dbReference type="InterPro" id="IPR029058">
    <property type="entry name" value="AB_hydrolase_fold"/>
</dbReference>
<dbReference type="PANTHER" id="PTHR13617:SF14">
    <property type="entry name" value="PROTEIN ABHD18"/>
    <property type="match status" value="1"/>
</dbReference>
<dbReference type="eggNOG" id="KOG1551">
    <property type="taxonomic scope" value="Eukaryota"/>
</dbReference>
<dbReference type="InterPro" id="IPR019149">
    <property type="entry name" value="ABHD18"/>
</dbReference>
<dbReference type="PANTHER" id="PTHR13617">
    <property type="entry name" value="PROTEIN ABHD18"/>
    <property type="match status" value="1"/>
</dbReference>
<dbReference type="Pfam" id="PF09752">
    <property type="entry name" value="ABHD18"/>
    <property type="match status" value="2"/>
</dbReference>
<evidence type="ECO:0000313" key="1">
    <source>
        <dbReference type="EMBL" id="KJE97436.1"/>
    </source>
</evidence>
<dbReference type="Gene3D" id="3.40.50.1820">
    <property type="entry name" value="alpha/beta hydrolase"/>
    <property type="match status" value="1"/>
</dbReference>
<gene>
    <name evidence="1" type="ORF">CAOG_007296</name>
</gene>
<sequence>MASSLVKDASLIDRVFRTFIMRTTFFKEGWGSKEDMHRIINLRRFAFSSRENFASLLPDALHPTVHIDKEEQVDSRTRILKGHFQSPLVGLLPGLLPKESETAHFELVLPVRRSAVPPAPYKKSLERVVRGLATPDETVGSVGGAPGTAARFTDGSLLNRWVHSMLNMAIQVNSEAGSGGPFSSSARASAGSSSAAGPSAPFSSAMLNDWLANVPAARAAMATALSQMAAAGSKPDSAVDDMVQQLYAAGPQPILIQLAGTGDHYFWRRRHLLAKPLLHDSGIGSIILENPFYGLRKPAYQWRSSLLHVTDLFLMGVALILETTVLLRWCEESGYGQLGMQGFSMGGHMTSLAASAYPKPLAIIPCLSASTASAVFADGVMSSACAWPALTEQLNQLEAESLSLPSMPPSCKVKGVLRPDLSQTAAQRDVTQMMRYFMDEATHLCNFFTPVSTAATVIVVARNDAYIPLPYAEELSHLWPGSEVRYVGGGHVSSFLLRQGVFKQATMDAFARLAKLQLEETQGQKTSAKSNSV</sequence>
<dbReference type="InParanoid" id="A0A0D2UQY5"/>
<proteinExistence type="predicted"/>
<name>A0A0D2UQY5_CAPO3</name>
<accession>A0A0D2UQY5</accession>
<dbReference type="RefSeq" id="XP_004343155.1">
    <property type="nucleotide sequence ID" value="XM_004343105.2"/>
</dbReference>
<dbReference type="OrthoDB" id="9987145at2759"/>
<dbReference type="AlphaFoldDB" id="A0A0D2UQY5"/>
<dbReference type="Proteomes" id="UP000008743">
    <property type="component" value="Unassembled WGS sequence"/>
</dbReference>
<protein>
    <submittedName>
        <fullName evidence="1">Uncharacterized protein</fullName>
    </submittedName>
</protein>
<reference evidence="2" key="1">
    <citation type="submission" date="2011-02" db="EMBL/GenBank/DDBJ databases">
        <title>The Genome Sequence of Capsaspora owczarzaki ATCC 30864.</title>
        <authorList>
            <person name="Russ C."/>
            <person name="Cuomo C."/>
            <person name="Burger G."/>
            <person name="Gray M.W."/>
            <person name="Holland P.W.H."/>
            <person name="King N."/>
            <person name="Lang F.B.F."/>
            <person name="Roger A.J."/>
            <person name="Ruiz-Trillo I."/>
            <person name="Young S.K."/>
            <person name="Zeng Q."/>
            <person name="Gargeya S."/>
            <person name="Alvarado L."/>
            <person name="Berlin A."/>
            <person name="Chapman S.B."/>
            <person name="Chen Z."/>
            <person name="Freedman E."/>
            <person name="Gellesch M."/>
            <person name="Goldberg J."/>
            <person name="Griggs A."/>
            <person name="Gujja S."/>
            <person name="Heilman E."/>
            <person name="Heiman D."/>
            <person name="Howarth C."/>
            <person name="Mehta T."/>
            <person name="Neiman D."/>
            <person name="Pearson M."/>
            <person name="Roberts A."/>
            <person name="Saif S."/>
            <person name="Shea T."/>
            <person name="Shenoy N."/>
            <person name="Sisk P."/>
            <person name="Stolte C."/>
            <person name="Sykes S."/>
            <person name="White J."/>
            <person name="Yandava C."/>
            <person name="Haas B."/>
            <person name="Nusbaum C."/>
            <person name="Birren B."/>
        </authorList>
    </citation>
    <scope>NUCLEOTIDE SEQUENCE</scope>
    <source>
        <strain evidence="2">ATCC 30864</strain>
    </source>
</reference>
<dbReference type="PhylomeDB" id="A0A0D2UQY5"/>
<keyword evidence="2" id="KW-1185">Reference proteome</keyword>
<organism evidence="1 2">
    <name type="scientific">Capsaspora owczarzaki (strain ATCC 30864)</name>
    <dbReference type="NCBI Taxonomy" id="595528"/>
    <lineage>
        <taxon>Eukaryota</taxon>
        <taxon>Filasterea</taxon>
        <taxon>Capsaspora</taxon>
    </lineage>
</organism>